<comment type="caution">
    <text evidence="3">The sequence shown here is derived from an EMBL/GenBank/DDBJ whole genome shotgun (WGS) entry which is preliminary data.</text>
</comment>
<reference evidence="3" key="1">
    <citation type="submission" date="2023-11" db="EMBL/GenBank/DDBJ databases">
        <title>Genome assemblies of two species of porcelain crab, Petrolisthes cinctipes and Petrolisthes manimaculis (Anomura: Porcellanidae).</title>
        <authorList>
            <person name="Angst P."/>
        </authorList>
    </citation>
    <scope>NUCLEOTIDE SEQUENCE</scope>
    <source>
        <strain evidence="3">PB745_02</strain>
        <tissue evidence="3">Gill</tissue>
    </source>
</reference>
<organism evidence="3 4">
    <name type="scientific">Petrolisthes manimaculis</name>
    <dbReference type="NCBI Taxonomy" id="1843537"/>
    <lineage>
        <taxon>Eukaryota</taxon>
        <taxon>Metazoa</taxon>
        <taxon>Ecdysozoa</taxon>
        <taxon>Arthropoda</taxon>
        <taxon>Crustacea</taxon>
        <taxon>Multicrustacea</taxon>
        <taxon>Malacostraca</taxon>
        <taxon>Eumalacostraca</taxon>
        <taxon>Eucarida</taxon>
        <taxon>Decapoda</taxon>
        <taxon>Pleocyemata</taxon>
        <taxon>Anomura</taxon>
        <taxon>Galatheoidea</taxon>
        <taxon>Porcellanidae</taxon>
        <taxon>Petrolisthes</taxon>
    </lineage>
</organism>
<feature type="region of interest" description="Disordered" evidence="1">
    <location>
        <begin position="28"/>
        <end position="53"/>
    </location>
</feature>
<proteinExistence type="predicted"/>
<keyword evidence="2" id="KW-0732">Signal</keyword>
<accession>A0AAE1NKC4</accession>
<evidence type="ECO:0000313" key="3">
    <source>
        <dbReference type="EMBL" id="KAK4290251.1"/>
    </source>
</evidence>
<dbReference type="AlphaFoldDB" id="A0AAE1NKC4"/>
<protein>
    <recommendedName>
        <fullName evidence="5">Secreted protein</fullName>
    </recommendedName>
</protein>
<evidence type="ECO:0000256" key="1">
    <source>
        <dbReference type="SAM" id="MobiDB-lite"/>
    </source>
</evidence>
<keyword evidence="4" id="KW-1185">Reference proteome</keyword>
<evidence type="ECO:0000313" key="4">
    <source>
        <dbReference type="Proteomes" id="UP001292094"/>
    </source>
</evidence>
<name>A0AAE1NKC4_9EUCA</name>
<feature type="region of interest" description="Disordered" evidence="1">
    <location>
        <begin position="64"/>
        <end position="83"/>
    </location>
</feature>
<feature type="compositionally biased region" description="Pro residues" evidence="1">
    <location>
        <begin position="32"/>
        <end position="41"/>
    </location>
</feature>
<feature type="signal peptide" evidence="2">
    <location>
        <begin position="1"/>
        <end position="23"/>
    </location>
</feature>
<dbReference type="Proteomes" id="UP001292094">
    <property type="component" value="Unassembled WGS sequence"/>
</dbReference>
<dbReference type="EMBL" id="JAWZYT010005553">
    <property type="protein sequence ID" value="KAK4290251.1"/>
    <property type="molecule type" value="Genomic_DNA"/>
</dbReference>
<gene>
    <name evidence="3" type="ORF">Pmani_036836</name>
</gene>
<feature type="chain" id="PRO_5042117597" description="Secreted protein" evidence="2">
    <location>
        <begin position="24"/>
        <end position="83"/>
    </location>
</feature>
<evidence type="ECO:0008006" key="5">
    <source>
        <dbReference type="Google" id="ProtNLM"/>
    </source>
</evidence>
<evidence type="ECO:0000256" key="2">
    <source>
        <dbReference type="SAM" id="SignalP"/>
    </source>
</evidence>
<sequence>MVPSLTLTLGLFVLLCLRDLVSFLGVYGHPSPSQPSPPPYHRPSTSHLPIRPPRRAPHITLRHRGGCQKECQKRRGQLASVRL</sequence>
<feature type="compositionally biased region" description="Basic residues" evidence="1">
    <location>
        <begin position="64"/>
        <end position="76"/>
    </location>
</feature>